<accession>A0A239X5E4</accession>
<name>A0A239X5E4_9FLAO</name>
<dbReference type="RefSeq" id="WP_095070917.1">
    <property type="nucleotide sequence ID" value="NZ_LT906465.1"/>
</dbReference>
<dbReference type="Proteomes" id="UP000215196">
    <property type="component" value="Chromosome 1"/>
</dbReference>
<keyword evidence="2" id="KW-1185">Reference proteome</keyword>
<proteinExistence type="predicted"/>
<dbReference type="EMBL" id="LT906465">
    <property type="protein sequence ID" value="SNV41636.1"/>
    <property type="molecule type" value="Genomic_DNA"/>
</dbReference>
<dbReference type="AlphaFoldDB" id="A0A239X5E4"/>
<gene>
    <name evidence="1" type="ORF">SAMEA4412677_00956</name>
</gene>
<reference evidence="1 2" key="1">
    <citation type="submission" date="2017-06" db="EMBL/GenBank/DDBJ databases">
        <authorList>
            <consortium name="Pathogen Informatics"/>
        </authorList>
    </citation>
    <scope>NUCLEOTIDE SEQUENCE [LARGE SCALE GENOMIC DNA]</scope>
    <source>
        <strain evidence="1 2">NCTC13490</strain>
    </source>
</reference>
<evidence type="ECO:0000313" key="2">
    <source>
        <dbReference type="Proteomes" id="UP000215196"/>
    </source>
</evidence>
<sequence>MKKQLYLVLKKEWFVEILKGTKKEEFRAFTDHNIKRLGVCDADGNFVDTQKYETVKFQLGYSKDAPQMIVEVTDVILEMEDLDQEILTTENTEFVIQLGKILETKNCENL</sequence>
<protein>
    <recommendedName>
        <fullName evidence="3">ASCH domain-containing protein</fullName>
    </recommendedName>
</protein>
<organism evidence="1 2">
    <name type="scientific">Chryseobacterium taklimakanense</name>
    <dbReference type="NCBI Taxonomy" id="536441"/>
    <lineage>
        <taxon>Bacteria</taxon>
        <taxon>Pseudomonadati</taxon>
        <taxon>Bacteroidota</taxon>
        <taxon>Flavobacteriia</taxon>
        <taxon>Flavobacteriales</taxon>
        <taxon>Weeksellaceae</taxon>
        <taxon>Chryseobacterium group</taxon>
        <taxon>Chryseobacterium</taxon>
    </lineage>
</organism>
<evidence type="ECO:0008006" key="3">
    <source>
        <dbReference type="Google" id="ProtNLM"/>
    </source>
</evidence>
<dbReference type="KEGG" id="ctak:4412677_00956"/>
<evidence type="ECO:0000313" key="1">
    <source>
        <dbReference type="EMBL" id="SNV41636.1"/>
    </source>
</evidence>